<evidence type="ECO:0000313" key="4">
    <source>
        <dbReference type="EMBL" id="MFD2204675.1"/>
    </source>
</evidence>
<evidence type="ECO:0000256" key="1">
    <source>
        <dbReference type="ARBA" id="ARBA00022908"/>
    </source>
</evidence>
<dbReference type="Proteomes" id="UP001597294">
    <property type="component" value="Unassembled WGS sequence"/>
</dbReference>
<dbReference type="PANTHER" id="PTHR30349">
    <property type="entry name" value="PHAGE INTEGRASE-RELATED"/>
    <property type="match status" value="1"/>
</dbReference>
<dbReference type="PROSITE" id="PS51898">
    <property type="entry name" value="TYR_RECOMBINASE"/>
    <property type="match status" value="1"/>
</dbReference>
<dbReference type="Pfam" id="PF00589">
    <property type="entry name" value="Phage_integrase"/>
    <property type="match status" value="1"/>
</dbReference>
<keyword evidence="5" id="KW-1185">Reference proteome</keyword>
<evidence type="ECO:0000313" key="5">
    <source>
        <dbReference type="Proteomes" id="UP001597294"/>
    </source>
</evidence>
<dbReference type="CDD" id="cd00796">
    <property type="entry name" value="INT_Rci_Hp1_C"/>
    <property type="match status" value="1"/>
</dbReference>
<name>A0ABW5BGA9_9PROT</name>
<evidence type="ECO:0000256" key="2">
    <source>
        <dbReference type="ARBA" id="ARBA00023172"/>
    </source>
</evidence>
<evidence type="ECO:0000259" key="3">
    <source>
        <dbReference type="PROSITE" id="PS51898"/>
    </source>
</evidence>
<organism evidence="4 5">
    <name type="scientific">Kiloniella antarctica</name>
    <dbReference type="NCBI Taxonomy" id="1550907"/>
    <lineage>
        <taxon>Bacteria</taxon>
        <taxon>Pseudomonadati</taxon>
        <taxon>Pseudomonadota</taxon>
        <taxon>Alphaproteobacteria</taxon>
        <taxon>Rhodospirillales</taxon>
        <taxon>Kiloniellaceae</taxon>
        <taxon>Kiloniella</taxon>
    </lineage>
</organism>
<feature type="domain" description="Tyr recombinase" evidence="3">
    <location>
        <begin position="152"/>
        <end position="323"/>
    </location>
</feature>
<comment type="caution">
    <text evidence="4">The sequence shown here is derived from an EMBL/GenBank/DDBJ whole genome shotgun (WGS) entry which is preliminary data.</text>
</comment>
<dbReference type="InterPro" id="IPR002104">
    <property type="entry name" value="Integrase_catalytic"/>
</dbReference>
<dbReference type="PANTHER" id="PTHR30349:SF64">
    <property type="entry name" value="PROPHAGE INTEGRASE INTD-RELATED"/>
    <property type="match status" value="1"/>
</dbReference>
<keyword evidence="1" id="KW-0229">DNA integration</keyword>
<gene>
    <name evidence="4" type="ORF">ACFSKO_03595</name>
</gene>
<dbReference type="InterPro" id="IPR011010">
    <property type="entry name" value="DNA_brk_join_enz"/>
</dbReference>
<dbReference type="InterPro" id="IPR013762">
    <property type="entry name" value="Integrase-like_cat_sf"/>
</dbReference>
<proteinExistence type="predicted"/>
<accession>A0ABW5BGA9</accession>
<dbReference type="RefSeq" id="WP_380248492.1">
    <property type="nucleotide sequence ID" value="NZ_JBHUII010000001.1"/>
</dbReference>
<reference evidence="5" key="1">
    <citation type="journal article" date="2019" name="Int. J. Syst. Evol. Microbiol.">
        <title>The Global Catalogue of Microorganisms (GCM) 10K type strain sequencing project: providing services to taxonomists for standard genome sequencing and annotation.</title>
        <authorList>
            <consortium name="The Broad Institute Genomics Platform"/>
            <consortium name="The Broad Institute Genome Sequencing Center for Infectious Disease"/>
            <person name="Wu L."/>
            <person name="Ma J."/>
        </authorList>
    </citation>
    <scope>NUCLEOTIDE SEQUENCE [LARGE SCALE GENOMIC DNA]</scope>
    <source>
        <strain evidence="5">CGMCC 4.7192</strain>
    </source>
</reference>
<dbReference type="Gene3D" id="1.10.443.10">
    <property type="entry name" value="Intergrase catalytic core"/>
    <property type="match status" value="1"/>
</dbReference>
<dbReference type="EMBL" id="JBHUII010000001">
    <property type="protein sequence ID" value="MFD2204675.1"/>
    <property type="molecule type" value="Genomic_DNA"/>
</dbReference>
<sequence length="338" mass="39022">MARPRKQSRLVKLKDRKYWYIRDGRKTTCTFFTSELEAEQCLIDYNALKNAPDKNPSIKELLGKRMEDVQLRKLRRASSIAYFHPPLIEHFGNLRPDQLTSVFLHAYMEKRANVQGMLREELIELRATLNHAVKSKWIESAPIITLPPRSAPRERFITKEEAYKLLEAASAMHLRTYILIAMATAARKGAILGLTWDRVDLHHNRIDFRDPQLAITKKRRSVVPIDEEVTEVLKDIRKYAQTPFVVEYMGKPVADIKKSFQKACIKAELRDVSPHILKHSVISWLAEARFSVDEISDMTATTRETVSKVYRKFSPDYLAPMAQSLVPKQGFANLFAKL</sequence>
<dbReference type="InterPro" id="IPR050090">
    <property type="entry name" value="Tyrosine_recombinase_XerCD"/>
</dbReference>
<dbReference type="SUPFAM" id="SSF56349">
    <property type="entry name" value="DNA breaking-rejoining enzymes"/>
    <property type="match status" value="1"/>
</dbReference>
<protein>
    <submittedName>
        <fullName evidence="4">Site-specific integrase</fullName>
    </submittedName>
</protein>
<keyword evidence="2" id="KW-0233">DNA recombination</keyword>